<evidence type="ECO:0000313" key="5">
    <source>
        <dbReference type="Proteomes" id="UP000054498"/>
    </source>
</evidence>
<sequence length="646" mass="65492">MRVLTSVLVLALIAVCVFGQATQEDGASAGPGEEAICGCACENDLVEQLLGVLAVAAEQYDALLKQLVRLRHEGAVRSAALAVPLELSFLLGLISIFATARLAASRARRGSNVQLQKLQTVLSQRTTQWEIAARESTDLAALLQQAPRVSVQSQTATLSQWENPHETAAPIADTSCQPVIEQKVTMAVADASKNSGRDTDPSKQSAGKPGARSRTTGAASASTPTCGGSAPSPARPAEDGVAAAAAGTSPPPAATASRGGDNQAVRHLQFEEDRPGGRQVSVEELQALVEDFNRSRLEQGLTQMRLTPATEAAMDAEGRAQPQPPHVGPAAARQPASPLAVAAARAATWPQPLEAPPLGGDEVQRMQLRISQLEAQVARGGAPPPAPPPPPAQVLPAGAQYATRNELELVQAKMELSQENQAVRQENAALKQQLQAQDQHLALLAASQGDAWVTTTRGGTAAGGSDGGGGAGQPEVWVPASSLAGSWTPGGVKVGASILAGSMLTPPPRILCGGAGSARGTPASDGSVKTTHTPGSGGPSARANGGAGGATSRASPGSRAPLLPGLRTGSAVASAVASAGASPSKGSSGGTPRDRLAAGLLDTRSKIEQLGQALKASPLSSKAADKHSPGFAVMHNSSSSPQPAMQ</sequence>
<evidence type="ECO:0000256" key="2">
    <source>
        <dbReference type="SAM" id="MobiDB-lite"/>
    </source>
</evidence>
<dbReference type="RefSeq" id="XP_013896792.1">
    <property type="nucleotide sequence ID" value="XM_014041338.1"/>
</dbReference>
<dbReference type="Proteomes" id="UP000054498">
    <property type="component" value="Unassembled WGS sequence"/>
</dbReference>
<dbReference type="AlphaFoldDB" id="A0A0D2JDY7"/>
<dbReference type="KEGG" id="mng:MNEG_10190"/>
<keyword evidence="1" id="KW-0175">Coiled coil</keyword>
<feature type="region of interest" description="Disordered" evidence="2">
    <location>
        <begin position="611"/>
        <end position="646"/>
    </location>
</feature>
<keyword evidence="3" id="KW-0732">Signal</keyword>
<dbReference type="OrthoDB" id="10685141at2759"/>
<accession>A0A0D2JDY7</accession>
<feature type="compositionally biased region" description="Polar residues" evidence="2">
    <location>
        <begin position="635"/>
        <end position="646"/>
    </location>
</feature>
<dbReference type="EMBL" id="KK102435">
    <property type="protein sequence ID" value="KIY97772.1"/>
    <property type="molecule type" value="Genomic_DNA"/>
</dbReference>
<evidence type="ECO:0000256" key="1">
    <source>
        <dbReference type="SAM" id="Coils"/>
    </source>
</evidence>
<reference evidence="4 5" key="1">
    <citation type="journal article" date="2013" name="BMC Genomics">
        <title>Reconstruction of the lipid metabolism for the microalga Monoraphidium neglectum from its genome sequence reveals characteristics suitable for biofuel production.</title>
        <authorList>
            <person name="Bogen C."/>
            <person name="Al-Dilaimi A."/>
            <person name="Albersmeier A."/>
            <person name="Wichmann J."/>
            <person name="Grundmann M."/>
            <person name="Rupp O."/>
            <person name="Lauersen K.J."/>
            <person name="Blifernez-Klassen O."/>
            <person name="Kalinowski J."/>
            <person name="Goesmann A."/>
            <person name="Mussgnug J.H."/>
            <person name="Kruse O."/>
        </authorList>
    </citation>
    <scope>NUCLEOTIDE SEQUENCE [LARGE SCALE GENOMIC DNA]</scope>
    <source>
        <strain evidence="4 5">SAG 48.87</strain>
    </source>
</reference>
<feature type="coiled-coil region" evidence="1">
    <location>
        <begin position="409"/>
        <end position="440"/>
    </location>
</feature>
<feature type="region of interest" description="Disordered" evidence="2">
    <location>
        <begin position="455"/>
        <end position="477"/>
    </location>
</feature>
<evidence type="ECO:0000256" key="3">
    <source>
        <dbReference type="SAM" id="SignalP"/>
    </source>
</evidence>
<protein>
    <submittedName>
        <fullName evidence="4">Uncharacterized protein</fullName>
    </submittedName>
</protein>
<feature type="region of interest" description="Disordered" evidence="2">
    <location>
        <begin position="511"/>
        <end position="565"/>
    </location>
</feature>
<feature type="compositionally biased region" description="Low complexity" evidence="2">
    <location>
        <begin position="210"/>
        <end position="230"/>
    </location>
</feature>
<proteinExistence type="predicted"/>
<dbReference type="GeneID" id="25727328"/>
<organism evidence="4 5">
    <name type="scientific">Monoraphidium neglectum</name>
    <dbReference type="NCBI Taxonomy" id="145388"/>
    <lineage>
        <taxon>Eukaryota</taxon>
        <taxon>Viridiplantae</taxon>
        <taxon>Chlorophyta</taxon>
        <taxon>core chlorophytes</taxon>
        <taxon>Chlorophyceae</taxon>
        <taxon>CS clade</taxon>
        <taxon>Sphaeropleales</taxon>
        <taxon>Selenastraceae</taxon>
        <taxon>Monoraphidium</taxon>
    </lineage>
</organism>
<keyword evidence="5" id="KW-1185">Reference proteome</keyword>
<evidence type="ECO:0000313" key="4">
    <source>
        <dbReference type="EMBL" id="KIY97772.1"/>
    </source>
</evidence>
<feature type="compositionally biased region" description="Low complexity" evidence="2">
    <location>
        <begin position="239"/>
        <end position="260"/>
    </location>
</feature>
<feature type="chain" id="PRO_5002244795" evidence="3">
    <location>
        <begin position="20"/>
        <end position="646"/>
    </location>
</feature>
<feature type="compositionally biased region" description="Low complexity" evidence="2">
    <location>
        <begin position="613"/>
        <end position="622"/>
    </location>
</feature>
<feature type="region of interest" description="Disordered" evidence="2">
    <location>
        <begin position="190"/>
        <end position="262"/>
    </location>
</feature>
<name>A0A0D2JDY7_9CHLO</name>
<gene>
    <name evidence="4" type="ORF">MNEG_10190</name>
</gene>
<feature type="signal peptide" evidence="3">
    <location>
        <begin position="1"/>
        <end position="19"/>
    </location>
</feature>
<feature type="compositionally biased region" description="Gly residues" evidence="2">
    <location>
        <begin position="460"/>
        <end position="472"/>
    </location>
</feature>